<evidence type="ECO:0000259" key="14">
    <source>
        <dbReference type="Pfam" id="PF08241"/>
    </source>
</evidence>
<dbReference type="PANTHER" id="PTHR11006">
    <property type="entry name" value="PROTEIN ARGININE N-METHYLTRANSFERASE"/>
    <property type="match status" value="1"/>
</dbReference>
<dbReference type="InterPro" id="IPR013216">
    <property type="entry name" value="Methyltransf_11"/>
</dbReference>
<keyword evidence="6 12" id="KW-0949">S-adenosyl-L-methionine</keyword>
<dbReference type="GO" id="GO:0005634">
    <property type="term" value="C:nucleus"/>
    <property type="evidence" value="ECO:0007669"/>
    <property type="project" value="TreeGrafter"/>
</dbReference>
<evidence type="ECO:0000256" key="12">
    <source>
        <dbReference type="PROSITE-ProRule" id="PRU01015"/>
    </source>
</evidence>
<dbReference type="PANTHER" id="PTHR11006:SF89">
    <property type="entry name" value="PROTEIN ARGININE N-METHYLTRANSFERASE 3-RELATED"/>
    <property type="match status" value="1"/>
</dbReference>
<evidence type="ECO:0000313" key="18">
    <source>
        <dbReference type="Proteomes" id="UP001327560"/>
    </source>
</evidence>
<proteinExistence type="predicted"/>
<comment type="catalytic activity">
    <reaction evidence="10">
        <text>L-arginyl-[protein] + 2 S-adenosyl-L-methionine = N(omega),N(omega)-dimethyl-L-arginyl-[protein] + 2 S-adenosyl-L-homocysteine + 2 H(+)</text>
        <dbReference type="Rhea" id="RHEA:48096"/>
        <dbReference type="Rhea" id="RHEA-COMP:10532"/>
        <dbReference type="Rhea" id="RHEA-COMP:11991"/>
        <dbReference type="ChEBI" id="CHEBI:15378"/>
        <dbReference type="ChEBI" id="CHEBI:29965"/>
        <dbReference type="ChEBI" id="CHEBI:57856"/>
        <dbReference type="ChEBI" id="CHEBI:59789"/>
        <dbReference type="ChEBI" id="CHEBI:61897"/>
        <dbReference type="EC" id="2.1.1.319"/>
    </reaction>
    <physiologicalReaction direction="left-to-right" evidence="10">
        <dbReference type="Rhea" id="RHEA:48097"/>
    </physiologicalReaction>
</comment>
<dbReference type="SUPFAM" id="SSF57667">
    <property type="entry name" value="beta-beta-alpha zinc fingers"/>
    <property type="match status" value="1"/>
</dbReference>
<dbReference type="SUPFAM" id="SSF53335">
    <property type="entry name" value="S-adenosyl-L-methionine-dependent methyltransferases"/>
    <property type="match status" value="1"/>
</dbReference>
<evidence type="ECO:0000259" key="16">
    <source>
        <dbReference type="Pfam" id="PF22528"/>
    </source>
</evidence>
<comment type="subcellular location">
    <subcellularLocation>
        <location evidence="1">Cytoplasm</location>
        <location evidence="1">Cytosol</location>
    </subcellularLocation>
</comment>
<feature type="region of interest" description="Disordered" evidence="13">
    <location>
        <begin position="1"/>
        <end position="34"/>
    </location>
</feature>
<dbReference type="InterPro" id="IPR055135">
    <property type="entry name" value="PRMT_dom"/>
</dbReference>
<evidence type="ECO:0000259" key="15">
    <source>
        <dbReference type="Pfam" id="PF21137"/>
    </source>
</evidence>
<dbReference type="EMBL" id="CP136891">
    <property type="protein sequence ID" value="WOK95943.1"/>
    <property type="molecule type" value="Genomic_DNA"/>
</dbReference>
<dbReference type="InterPro" id="IPR049482">
    <property type="entry name" value="ANM3-like_C2H2_Zf"/>
</dbReference>
<dbReference type="Gene3D" id="3.40.50.150">
    <property type="entry name" value="Vaccinia Virus protein VP39"/>
    <property type="match status" value="1"/>
</dbReference>
<dbReference type="GO" id="GO:0032259">
    <property type="term" value="P:methylation"/>
    <property type="evidence" value="ECO:0007669"/>
    <property type="project" value="UniProtKB-KW"/>
</dbReference>
<dbReference type="Gene3D" id="2.70.160.11">
    <property type="entry name" value="Hnrnp arginine n-methyltransferase1"/>
    <property type="match status" value="1"/>
</dbReference>
<name>A0AAQ3JT47_9LILI</name>
<comment type="catalytic activity">
    <reaction evidence="11">
        <text>L-arginyl-[protein] + S-adenosyl-L-methionine = N(omega)-methyl-L-arginyl-[protein] + S-adenosyl-L-homocysteine + H(+)</text>
        <dbReference type="Rhea" id="RHEA:48100"/>
        <dbReference type="Rhea" id="RHEA-COMP:10532"/>
        <dbReference type="Rhea" id="RHEA-COMP:11990"/>
        <dbReference type="ChEBI" id="CHEBI:15378"/>
        <dbReference type="ChEBI" id="CHEBI:29965"/>
        <dbReference type="ChEBI" id="CHEBI:57856"/>
        <dbReference type="ChEBI" id="CHEBI:59789"/>
        <dbReference type="ChEBI" id="CHEBI:65280"/>
    </reaction>
    <physiologicalReaction direction="left-to-right" evidence="11">
        <dbReference type="Rhea" id="RHEA:48101"/>
    </physiologicalReaction>
</comment>
<evidence type="ECO:0000313" key="17">
    <source>
        <dbReference type="EMBL" id="WOK95943.1"/>
    </source>
</evidence>
<organism evidence="17 18">
    <name type="scientific">Canna indica</name>
    <name type="common">Indian-shot</name>
    <dbReference type="NCBI Taxonomy" id="4628"/>
    <lineage>
        <taxon>Eukaryota</taxon>
        <taxon>Viridiplantae</taxon>
        <taxon>Streptophyta</taxon>
        <taxon>Embryophyta</taxon>
        <taxon>Tracheophyta</taxon>
        <taxon>Spermatophyta</taxon>
        <taxon>Magnoliopsida</taxon>
        <taxon>Liliopsida</taxon>
        <taxon>Zingiberales</taxon>
        <taxon>Cannaceae</taxon>
        <taxon>Canna</taxon>
    </lineage>
</organism>
<keyword evidence="7" id="KW-0479">Metal-binding</keyword>
<protein>
    <recommendedName>
        <fullName evidence="2">type I protein arginine methyltransferase</fullName>
        <ecNumber evidence="2">2.1.1.319</ecNumber>
    </recommendedName>
</protein>
<evidence type="ECO:0000256" key="13">
    <source>
        <dbReference type="SAM" id="MobiDB-lite"/>
    </source>
</evidence>
<evidence type="ECO:0000256" key="10">
    <source>
        <dbReference type="ARBA" id="ARBA00047384"/>
    </source>
</evidence>
<evidence type="ECO:0000256" key="8">
    <source>
        <dbReference type="ARBA" id="ARBA00022771"/>
    </source>
</evidence>
<dbReference type="FunFam" id="3.40.50.150:FF:000016">
    <property type="entry name" value="Protein arginine N-methyltransferase 6"/>
    <property type="match status" value="1"/>
</dbReference>
<dbReference type="GO" id="GO:0042054">
    <property type="term" value="F:histone methyltransferase activity"/>
    <property type="evidence" value="ECO:0007669"/>
    <property type="project" value="TreeGrafter"/>
</dbReference>
<dbReference type="Proteomes" id="UP001327560">
    <property type="component" value="Chromosome 2"/>
</dbReference>
<evidence type="ECO:0000256" key="2">
    <source>
        <dbReference type="ARBA" id="ARBA00011925"/>
    </source>
</evidence>
<evidence type="ECO:0000256" key="9">
    <source>
        <dbReference type="ARBA" id="ARBA00022833"/>
    </source>
</evidence>
<keyword evidence="3" id="KW-0963">Cytoplasm</keyword>
<accession>A0AAQ3JT47</accession>
<feature type="domain" description="Methyltransferase type 11" evidence="14">
    <location>
        <begin position="298"/>
        <end position="413"/>
    </location>
</feature>
<dbReference type="Pfam" id="PF22528">
    <property type="entry name" value="PRMT_C"/>
    <property type="match status" value="1"/>
</dbReference>
<feature type="domain" description="Protein arginine N-methyltransferase" evidence="16">
    <location>
        <begin position="418"/>
        <end position="566"/>
    </location>
</feature>
<dbReference type="GO" id="GO:0035242">
    <property type="term" value="F:protein-arginine omega-N asymmetric methyltransferase activity"/>
    <property type="evidence" value="ECO:0007669"/>
    <property type="project" value="UniProtKB-EC"/>
</dbReference>
<keyword evidence="4 12" id="KW-0489">Methyltransferase</keyword>
<evidence type="ECO:0000256" key="7">
    <source>
        <dbReference type="ARBA" id="ARBA00022723"/>
    </source>
</evidence>
<keyword evidence="8" id="KW-0863">Zinc-finger</keyword>
<evidence type="ECO:0000256" key="5">
    <source>
        <dbReference type="ARBA" id="ARBA00022679"/>
    </source>
</evidence>
<dbReference type="Pfam" id="PF08241">
    <property type="entry name" value="Methyltransf_11"/>
    <property type="match status" value="1"/>
</dbReference>
<evidence type="ECO:0000256" key="11">
    <source>
        <dbReference type="ARBA" id="ARBA00049303"/>
    </source>
</evidence>
<dbReference type="AlphaFoldDB" id="A0AAQ3JT47"/>
<dbReference type="InterPro" id="IPR025799">
    <property type="entry name" value="Arg_MeTrfase"/>
</dbReference>
<dbReference type="EC" id="2.1.1.319" evidence="2"/>
<sequence>MTKEVMQTNRAEDSDEDVEEEDEEQIEGWDDWQSEEEETTADCLCLFCSSIFGSAEVLFEHCRSEHSFDFRGIVRELGLDFYGSFKLINYVRYQVAEKKCWCCSLTFQFSGDLENHLHPASSFKKDGKYFWEDDIYLKPFMMDDPLLHSFGGDEDEEDDSGTADKEELMRELMNSEELPKFSNGNQNILNGDASTSDVYKETENIVAKKVQNLNSNFEGRTTNGIMLEACDQKKKDKQLRESFANVAAKEIKNVNEKYFGSYGSFGIHREMISDKARTDAYRGALLNNPCLINKATVLDVGCGTGILSLFAAQGGASKVISVEASEKMATVATQISRDNGLLSEGNMKDDEKHSGVISVVQCMIEELDKYIYIPQNSVDVLVSEWMGYCLLYESMLSSVIYARDRWLKPDGAILPDTATIFGAGFGRGGTSIPFWENVYGFDMSCIGKEVTEDASHVPIIDVIDSQEIITESTAIHSFDLATMTVDDMDFTASFELKLKKDPSADDVAATTSSCYGVVVWFDTSFTSRFCKEKPINLTTSPYSPRTHWSQTILTFQEPIAMTSSHTMISSTGAVGTEECPAVTIRSRISIVRSSAHRSIDISLEILGISSDGRKRSWPVQIFSL</sequence>
<evidence type="ECO:0000256" key="3">
    <source>
        <dbReference type="ARBA" id="ARBA00022490"/>
    </source>
</evidence>
<reference evidence="17 18" key="1">
    <citation type="submission" date="2023-10" db="EMBL/GenBank/DDBJ databases">
        <title>Chromosome-scale genome assembly provides insights into flower coloration mechanisms of Canna indica.</title>
        <authorList>
            <person name="Li C."/>
        </authorList>
    </citation>
    <scope>NUCLEOTIDE SEQUENCE [LARGE SCALE GENOMIC DNA]</scope>
    <source>
        <tissue evidence="17">Flower</tissue>
    </source>
</reference>
<keyword evidence="18" id="KW-1185">Reference proteome</keyword>
<dbReference type="InterPro" id="IPR036236">
    <property type="entry name" value="Znf_C2H2_sf"/>
</dbReference>
<feature type="domain" description="Protein arginine N-methyltransferase 3-like C2H2 zinc finger" evidence="15">
    <location>
        <begin position="73"/>
        <end position="102"/>
    </location>
</feature>
<gene>
    <name evidence="17" type="ORF">Cni_G04650</name>
</gene>
<keyword evidence="5 12" id="KW-0808">Transferase</keyword>
<dbReference type="InterPro" id="IPR029063">
    <property type="entry name" value="SAM-dependent_MTases_sf"/>
</dbReference>
<evidence type="ECO:0000256" key="6">
    <source>
        <dbReference type="ARBA" id="ARBA00022691"/>
    </source>
</evidence>
<dbReference type="PROSITE" id="PS51678">
    <property type="entry name" value="SAM_MT_PRMT"/>
    <property type="match status" value="1"/>
</dbReference>
<dbReference type="Pfam" id="PF21137">
    <property type="entry name" value="ANM3_C2H2_Zf"/>
    <property type="match status" value="1"/>
</dbReference>
<feature type="compositionally biased region" description="Acidic residues" evidence="13">
    <location>
        <begin position="13"/>
        <end position="34"/>
    </location>
</feature>
<dbReference type="GO" id="GO:0008270">
    <property type="term" value="F:zinc ion binding"/>
    <property type="evidence" value="ECO:0007669"/>
    <property type="project" value="UniProtKB-KW"/>
</dbReference>
<dbReference type="CDD" id="cd02440">
    <property type="entry name" value="AdoMet_MTases"/>
    <property type="match status" value="1"/>
</dbReference>
<evidence type="ECO:0000256" key="1">
    <source>
        <dbReference type="ARBA" id="ARBA00004514"/>
    </source>
</evidence>
<keyword evidence="9" id="KW-0862">Zinc</keyword>
<evidence type="ECO:0000256" key="4">
    <source>
        <dbReference type="ARBA" id="ARBA00022603"/>
    </source>
</evidence>
<dbReference type="GO" id="GO:0005829">
    <property type="term" value="C:cytosol"/>
    <property type="evidence" value="ECO:0007669"/>
    <property type="project" value="UniProtKB-SubCell"/>
</dbReference>